<dbReference type="InterPro" id="IPR037219">
    <property type="entry name" value="Peptidase_M41-like"/>
</dbReference>
<dbReference type="AlphaFoldDB" id="A0A518K4H6"/>
<keyword evidence="1" id="KW-0482">Metalloprotease</keyword>
<proteinExistence type="predicted"/>
<dbReference type="SUPFAM" id="SSF140990">
    <property type="entry name" value="FtsH protease domain-like"/>
    <property type="match status" value="1"/>
</dbReference>
<name>A0A518K4H6_9BACT</name>
<dbReference type="Proteomes" id="UP000316426">
    <property type="component" value="Chromosome"/>
</dbReference>
<sequence>MDDDLELTAYHEAGHAFVAAYAGGKVQRVTIEPDWDDGPQRYGDTQVAWSRRRFTPRELAEKLVLVALAGPVAEMIYRGEPLHPALVAEWRHDWGQAWDEAAEVVPDEMRRTQWLEARVVGLHGLLSDDTHWDALAGVADHLLAHETLDEAMFAEVIATWLG</sequence>
<reference evidence="1 2" key="1">
    <citation type="submission" date="2019-02" db="EMBL/GenBank/DDBJ databases">
        <title>Deep-cultivation of Planctomycetes and their phenomic and genomic characterization uncovers novel biology.</title>
        <authorList>
            <person name="Wiegand S."/>
            <person name="Jogler M."/>
            <person name="Boedeker C."/>
            <person name="Pinto D."/>
            <person name="Vollmers J."/>
            <person name="Rivas-Marin E."/>
            <person name="Kohn T."/>
            <person name="Peeters S.H."/>
            <person name="Heuer A."/>
            <person name="Rast P."/>
            <person name="Oberbeckmann S."/>
            <person name="Bunk B."/>
            <person name="Jeske O."/>
            <person name="Meyerdierks A."/>
            <person name="Storesund J.E."/>
            <person name="Kallscheuer N."/>
            <person name="Luecker S."/>
            <person name="Lage O.M."/>
            <person name="Pohl T."/>
            <person name="Merkel B.J."/>
            <person name="Hornburger P."/>
            <person name="Mueller R.-W."/>
            <person name="Bruemmer F."/>
            <person name="Labrenz M."/>
            <person name="Spormann A.M."/>
            <person name="Op den Camp H."/>
            <person name="Overmann J."/>
            <person name="Amann R."/>
            <person name="Jetten M.S.M."/>
            <person name="Mascher T."/>
            <person name="Medema M.H."/>
            <person name="Devos D.P."/>
            <person name="Kaster A.-K."/>
            <person name="Ovreas L."/>
            <person name="Rohde M."/>
            <person name="Galperin M.Y."/>
            <person name="Jogler C."/>
        </authorList>
    </citation>
    <scope>NUCLEOTIDE SEQUENCE [LARGE SCALE GENOMIC DNA]</scope>
    <source>
        <strain evidence="1 2">Spa11</strain>
    </source>
</reference>
<dbReference type="GO" id="GO:0004222">
    <property type="term" value="F:metalloendopeptidase activity"/>
    <property type="evidence" value="ECO:0007669"/>
    <property type="project" value="InterPro"/>
</dbReference>
<dbReference type="KEGG" id="bmei:Spa11_08460"/>
<dbReference type="Gene3D" id="1.20.58.760">
    <property type="entry name" value="Peptidase M41"/>
    <property type="match status" value="1"/>
</dbReference>
<dbReference type="GO" id="GO:0005524">
    <property type="term" value="F:ATP binding"/>
    <property type="evidence" value="ECO:0007669"/>
    <property type="project" value="InterPro"/>
</dbReference>
<organism evidence="1 2">
    <name type="scientific">Botrimarina mediterranea</name>
    <dbReference type="NCBI Taxonomy" id="2528022"/>
    <lineage>
        <taxon>Bacteria</taxon>
        <taxon>Pseudomonadati</taxon>
        <taxon>Planctomycetota</taxon>
        <taxon>Planctomycetia</taxon>
        <taxon>Pirellulales</taxon>
        <taxon>Lacipirellulaceae</taxon>
        <taxon>Botrimarina</taxon>
    </lineage>
</organism>
<gene>
    <name evidence="1" type="primary">ftsH_2</name>
    <name evidence="1" type="ORF">Spa11_08460</name>
</gene>
<dbReference type="EMBL" id="CP036349">
    <property type="protein sequence ID" value="QDV72665.1"/>
    <property type="molecule type" value="Genomic_DNA"/>
</dbReference>
<evidence type="ECO:0000313" key="1">
    <source>
        <dbReference type="EMBL" id="QDV72665.1"/>
    </source>
</evidence>
<keyword evidence="1" id="KW-0378">Hydrolase</keyword>
<dbReference type="GO" id="GO:0006508">
    <property type="term" value="P:proteolysis"/>
    <property type="evidence" value="ECO:0007669"/>
    <property type="project" value="UniProtKB-KW"/>
</dbReference>
<keyword evidence="1" id="KW-0645">Protease</keyword>
<dbReference type="RefSeq" id="WP_145108320.1">
    <property type="nucleotide sequence ID" value="NZ_CP036349.1"/>
</dbReference>
<protein>
    <submittedName>
        <fullName evidence="1">ATP-dependent zinc metalloprotease FtsH</fullName>
    </submittedName>
</protein>
<keyword evidence="2" id="KW-1185">Reference proteome</keyword>
<accession>A0A518K4H6</accession>
<evidence type="ECO:0000313" key="2">
    <source>
        <dbReference type="Proteomes" id="UP000316426"/>
    </source>
</evidence>
<dbReference type="GO" id="GO:0004176">
    <property type="term" value="F:ATP-dependent peptidase activity"/>
    <property type="evidence" value="ECO:0007669"/>
    <property type="project" value="InterPro"/>
</dbReference>